<protein>
    <submittedName>
        <fullName evidence="3">Redoxin domain-containing protein</fullName>
    </submittedName>
</protein>
<dbReference type="PROSITE" id="PS51352">
    <property type="entry name" value="THIOREDOXIN_2"/>
    <property type="match status" value="1"/>
</dbReference>
<dbReference type="Proteomes" id="UP000464318">
    <property type="component" value="Chromosome"/>
</dbReference>
<dbReference type="InterPro" id="IPR003782">
    <property type="entry name" value="SCO1/SenC"/>
</dbReference>
<keyword evidence="2" id="KW-0186">Copper</keyword>
<evidence type="ECO:0000256" key="1">
    <source>
        <dbReference type="ARBA" id="ARBA00010996"/>
    </source>
</evidence>
<dbReference type="OrthoDB" id="9811998at2"/>
<comment type="similarity">
    <text evidence="1">Belongs to the SCO1/2 family.</text>
</comment>
<name>A0A6P1QQS0_9FLAO</name>
<reference evidence="3 4" key="1">
    <citation type="submission" date="2018-04" db="EMBL/GenBank/DDBJ databases">
        <title>Characteristic and Complete Genome Sequencing of A Novel Member of Infective Endocarditis Causative Bacteria: Bergeyella cardium QL-PH.</title>
        <authorList>
            <person name="Pan H."/>
            <person name="Sun E."/>
            <person name="Zhang Y."/>
        </authorList>
    </citation>
    <scope>NUCLEOTIDE SEQUENCE [LARGE SCALE GENOMIC DNA]</scope>
    <source>
        <strain evidence="3 4">HPQL</strain>
    </source>
</reference>
<accession>A0A6P1QQS0</accession>
<dbReference type="PANTHER" id="PTHR12151:SF25">
    <property type="entry name" value="LINALOOL DEHYDRATASE_ISOMERASE DOMAIN-CONTAINING PROTEIN"/>
    <property type="match status" value="1"/>
</dbReference>
<dbReference type="PANTHER" id="PTHR12151">
    <property type="entry name" value="ELECTRON TRANSPORT PROTIN SCO1/SENC FAMILY MEMBER"/>
    <property type="match status" value="1"/>
</dbReference>
<dbReference type="Pfam" id="PF02630">
    <property type="entry name" value="SCO1-SenC"/>
    <property type="match status" value="1"/>
</dbReference>
<evidence type="ECO:0000256" key="2">
    <source>
        <dbReference type="ARBA" id="ARBA00023008"/>
    </source>
</evidence>
<dbReference type="KEGG" id="bcad:DBX24_00730"/>
<dbReference type="RefSeq" id="WP_160223657.1">
    <property type="nucleotide sequence ID" value="NZ_CP029149.1"/>
</dbReference>
<dbReference type="AlphaFoldDB" id="A0A6P1QQS0"/>
<organism evidence="3 4">
    <name type="scientific">Bergeyella cardium</name>
    <dbReference type="NCBI Taxonomy" id="1585976"/>
    <lineage>
        <taxon>Bacteria</taxon>
        <taxon>Pseudomonadati</taxon>
        <taxon>Bacteroidota</taxon>
        <taxon>Flavobacteriia</taxon>
        <taxon>Flavobacteriales</taxon>
        <taxon>Weeksellaceae</taxon>
        <taxon>Bergeyella</taxon>
    </lineage>
</organism>
<evidence type="ECO:0000313" key="4">
    <source>
        <dbReference type="Proteomes" id="UP000464318"/>
    </source>
</evidence>
<dbReference type="PROSITE" id="PS51257">
    <property type="entry name" value="PROKAR_LIPOPROTEIN"/>
    <property type="match status" value="1"/>
</dbReference>
<dbReference type="InterPro" id="IPR036249">
    <property type="entry name" value="Thioredoxin-like_sf"/>
</dbReference>
<dbReference type="EMBL" id="CP029149">
    <property type="protein sequence ID" value="QHN64516.1"/>
    <property type="molecule type" value="Genomic_DNA"/>
</dbReference>
<dbReference type="CDD" id="cd02968">
    <property type="entry name" value="SCO"/>
    <property type="match status" value="1"/>
</dbReference>
<keyword evidence="4" id="KW-1185">Reference proteome</keyword>
<gene>
    <name evidence="3" type="ORF">DBX24_00730</name>
</gene>
<evidence type="ECO:0000313" key="3">
    <source>
        <dbReference type="EMBL" id="QHN64516.1"/>
    </source>
</evidence>
<dbReference type="SUPFAM" id="SSF52833">
    <property type="entry name" value="Thioredoxin-like"/>
    <property type="match status" value="1"/>
</dbReference>
<dbReference type="Gene3D" id="3.40.30.10">
    <property type="entry name" value="Glutaredoxin"/>
    <property type="match status" value="1"/>
</dbReference>
<dbReference type="InterPro" id="IPR013766">
    <property type="entry name" value="Thioredoxin_domain"/>
</dbReference>
<sequence>MRFLFIFILVLGLSSCKQTKPETLPQSSVYNLSSEWENQNADKIHLADLKGKVVVMVMIYTSCKTACPQLTAEMGKIARETEDIPQEDIRYVLVSIDPEHDTPEVMKDYLKRNKFQNEKWLFLRSSIEETRELANVLAVKYKQISPIDFSHSNIISVFDKNGVLAFQKEGLSLDVEGTVKEVRKQTKK</sequence>
<proteinExistence type="inferred from homology"/>